<keyword evidence="17" id="KW-1185">Reference proteome</keyword>
<comment type="cofactor">
    <cofactor evidence="2">
        <name>Mg(2+)</name>
        <dbReference type="ChEBI" id="CHEBI:18420"/>
    </cofactor>
</comment>
<dbReference type="InterPro" id="IPR013815">
    <property type="entry name" value="ATP_grasp_subdomain_1"/>
</dbReference>
<dbReference type="GO" id="GO:0008716">
    <property type="term" value="F:D-alanine-D-alanine ligase activity"/>
    <property type="evidence" value="ECO:0007669"/>
    <property type="project" value="UniProtKB-EC"/>
</dbReference>
<comment type="similarity">
    <text evidence="4">Belongs to the D-alanine--D-alanine ligase family.</text>
</comment>
<dbReference type="AlphaFoldDB" id="A0A6G5QHG7"/>
<comment type="subcellular location">
    <subcellularLocation>
        <location evidence="3">Cytoplasm</location>
    </subcellularLocation>
</comment>
<feature type="domain" description="ATP-grasp" evidence="15">
    <location>
        <begin position="134"/>
        <end position="327"/>
    </location>
</feature>
<dbReference type="SUPFAM" id="SSF56059">
    <property type="entry name" value="Glutathione synthetase ATP-binding domain-like"/>
    <property type="match status" value="1"/>
</dbReference>
<dbReference type="GO" id="GO:0071555">
    <property type="term" value="P:cell wall organization"/>
    <property type="evidence" value="ECO:0007669"/>
    <property type="project" value="UniProtKB-KW"/>
</dbReference>
<dbReference type="InterPro" id="IPR005905">
    <property type="entry name" value="D_ala_D_ala"/>
</dbReference>
<dbReference type="InterPro" id="IPR011095">
    <property type="entry name" value="Dala_Dala_lig_C"/>
</dbReference>
<accession>A0A6G5QHG7</accession>
<dbReference type="Gene3D" id="3.30.470.20">
    <property type="entry name" value="ATP-grasp fold, B domain"/>
    <property type="match status" value="1"/>
</dbReference>
<evidence type="ECO:0000256" key="11">
    <source>
        <dbReference type="ARBA" id="ARBA00022984"/>
    </source>
</evidence>
<evidence type="ECO:0000256" key="8">
    <source>
        <dbReference type="ARBA" id="ARBA00022741"/>
    </source>
</evidence>
<dbReference type="PROSITE" id="PS00843">
    <property type="entry name" value="DALA_DALA_LIGASE_1"/>
    <property type="match status" value="1"/>
</dbReference>
<dbReference type="Gene3D" id="3.30.1490.20">
    <property type="entry name" value="ATP-grasp fold, A domain"/>
    <property type="match status" value="1"/>
</dbReference>
<evidence type="ECO:0000256" key="9">
    <source>
        <dbReference type="ARBA" id="ARBA00022840"/>
    </source>
</evidence>
<keyword evidence="10" id="KW-0133">Cell shape</keyword>
<name>A0A6G5QHG7_9BACT</name>
<evidence type="ECO:0000259" key="15">
    <source>
        <dbReference type="PROSITE" id="PS50975"/>
    </source>
</evidence>
<evidence type="ECO:0000256" key="13">
    <source>
        <dbReference type="ARBA" id="ARBA00047614"/>
    </source>
</evidence>
<organism evidence="16 17">
    <name type="scientific">Campylobacter mucosalis CCUG 21559</name>
    <dbReference type="NCBI Taxonomy" id="1032067"/>
    <lineage>
        <taxon>Bacteria</taxon>
        <taxon>Pseudomonadati</taxon>
        <taxon>Campylobacterota</taxon>
        <taxon>Epsilonproteobacteria</taxon>
        <taxon>Campylobacterales</taxon>
        <taxon>Campylobacteraceae</taxon>
        <taxon>Campylobacter</taxon>
    </lineage>
</organism>
<dbReference type="Gene3D" id="3.40.50.20">
    <property type="match status" value="1"/>
</dbReference>
<dbReference type="GO" id="GO:0008360">
    <property type="term" value="P:regulation of cell shape"/>
    <property type="evidence" value="ECO:0007669"/>
    <property type="project" value="UniProtKB-KW"/>
</dbReference>
<comment type="catalytic activity">
    <reaction evidence="13">
        <text>2 D-alanine + ATP = D-alanyl-D-alanine + ADP + phosphate + H(+)</text>
        <dbReference type="Rhea" id="RHEA:11224"/>
        <dbReference type="ChEBI" id="CHEBI:15378"/>
        <dbReference type="ChEBI" id="CHEBI:30616"/>
        <dbReference type="ChEBI" id="CHEBI:43474"/>
        <dbReference type="ChEBI" id="CHEBI:57416"/>
        <dbReference type="ChEBI" id="CHEBI:57822"/>
        <dbReference type="ChEBI" id="CHEBI:456216"/>
        <dbReference type="EC" id="6.3.2.4"/>
    </reaction>
</comment>
<dbReference type="PANTHER" id="PTHR23132:SF23">
    <property type="entry name" value="D-ALANINE--D-ALANINE LIGASE B"/>
    <property type="match status" value="1"/>
</dbReference>
<evidence type="ECO:0000256" key="3">
    <source>
        <dbReference type="ARBA" id="ARBA00004496"/>
    </source>
</evidence>
<dbReference type="EC" id="6.3.2.4" evidence="5"/>
<dbReference type="InterPro" id="IPR011127">
    <property type="entry name" value="Dala_Dala_lig_N"/>
</dbReference>
<protein>
    <recommendedName>
        <fullName evidence="5">D-alanine--D-alanine ligase</fullName>
        <ecNumber evidence="5">6.3.2.4</ecNumber>
    </recommendedName>
</protein>
<dbReference type="PROSITE" id="PS50975">
    <property type="entry name" value="ATP_GRASP"/>
    <property type="match status" value="1"/>
</dbReference>
<evidence type="ECO:0000256" key="5">
    <source>
        <dbReference type="ARBA" id="ARBA00012216"/>
    </source>
</evidence>
<dbReference type="InterPro" id="IPR016185">
    <property type="entry name" value="PreATP-grasp_dom_sf"/>
</dbReference>
<evidence type="ECO:0000256" key="10">
    <source>
        <dbReference type="ARBA" id="ARBA00022960"/>
    </source>
</evidence>
<keyword evidence="9 14" id="KW-0067">ATP-binding</keyword>
<evidence type="ECO:0000313" key="16">
    <source>
        <dbReference type="EMBL" id="QCD45110.1"/>
    </source>
</evidence>
<keyword evidence="7 16" id="KW-0436">Ligase</keyword>
<evidence type="ECO:0000313" key="17">
    <source>
        <dbReference type="Proteomes" id="UP000503264"/>
    </source>
</evidence>
<dbReference type="PANTHER" id="PTHR23132">
    <property type="entry name" value="D-ALANINE--D-ALANINE LIGASE"/>
    <property type="match status" value="1"/>
</dbReference>
<keyword evidence="12" id="KW-0961">Cell wall biogenesis/degradation</keyword>
<dbReference type="GO" id="GO:0009252">
    <property type="term" value="P:peptidoglycan biosynthetic process"/>
    <property type="evidence" value="ECO:0007669"/>
    <property type="project" value="UniProtKB-KW"/>
</dbReference>
<dbReference type="NCBIfam" id="NF002527">
    <property type="entry name" value="PRK01966.1-3"/>
    <property type="match status" value="1"/>
</dbReference>
<dbReference type="GO" id="GO:0005737">
    <property type="term" value="C:cytoplasm"/>
    <property type="evidence" value="ECO:0007669"/>
    <property type="project" value="UniProtKB-SubCell"/>
</dbReference>
<dbReference type="RefSeq" id="WP_171993955.1">
    <property type="nucleotide sequence ID" value="NZ_CP012542.1"/>
</dbReference>
<comment type="cofactor">
    <cofactor evidence="1">
        <name>Mn(2+)</name>
        <dbReference type="ChEBI" id="CHEBI:29035"/>
    </cofactor>
</comment>
<keyword evidence="11" id="KW-0573">Peptidoglycan synthesis</keyword>
<dbReference type="Pfam" id="PF07478">
    <property type="entry name" value="Dala_Dala_lig_C"/>
    <property type="match status" value="1"/>
</dbReference>
<keyword evidence="8 14" id="KW-0547">Nucleotide-binding</keyword>
<dbReference type="GO" id="GO:0005524">
    <property type="term" value="F:ATP binding"/>
    <property type="evidence" value="ECO:0007669"/>
    <property type="project" value="UniProtKB-UniRule"/>
</dbReference>
<dbReference type="Proteomes" id="UP000503264">
    <property type="component" value="Chromosome"/>
</dbReference>
<dbReference type="InterPro" id="IPR011761">
    <property type="entry name" value="ATP-grasp"/>
</dbReference>
<evidence type="ECO:0000256" key="4">
    <source>
        <dbReference type="ARBA" id="ARBA00010871"/>
    </source>
</evidence>
<evidence type="ECO:0000256" key="7">
    <source>
        <dbReference type="ARBA" id="ARBA00022598"/>
    </source>
</evidence>
<proteinExistence type="inferred from homology"/>
<reference evidence="16 17" key="1">
    <citation type="submission" date="2016-07" db="EMBL/GenBank/DDBJ databases">
        <title>Comparative genomics of the Campylobacter concisus group.</title>
        <authorList>
            <person name="Miller W.G."/>
            <person name="Yee E."/>
            <person name="Chapman M.H."/>
            <person name="Huynh S."/>
            <person name="Bono J.L."/>
            <person name="On S.L.W."/>
            <person name="StLeger J."/>
            <person name="Foster G."/>
            <person name="Parker C.T."/>
        </authorList>
    </citation>
    <scope>NUCLEOTIDE SEQUENCE [LARGE SCALE GENOMIC DNA]</scope>
    <source>
        <strain evidence="16 17">CCUG 21559</strain>
    </source>
</reference>
<keyword evidence="6" id="KW-0963">Cytoplasm</keyword>
<evidence type="ECO:0000256" key="14">
    <source>
        <dbReference type="PROSITE-ProRule" id="PRU00409"/>
    </source>
</evidence>
<sequence length="346" mass="39426">MENFGVIFGARSFEHEISIVSAIVLKNVLKRELTFVFCDKNREFYLIENKNMRANFFSSGEYKKCKKLILQNGGFYTHSLFGVKKLDVDVYVNLIHGMDGEDGKIAALLDFFEISYIGPRLEASVMSFNKILTKLLAKKADVKTLEYESIKRESHIKTPFPIIIKPARLGSSIGISVVKDENELEYALDVAFEFDDELVVEPFIAGVKEYNLAGCYVDGGFEFSMIEEPAKKDFLSYEQKYLSFSNETKVKKAEISIELERKLKEAFVKIYNCGFEGALIRCDFFVIDEEVYINEINPNPGSLANYLFDDFTAVMDSLANSLPREKKINIDYKFINSITHSKGGKI</sequence>
<dbReference type="SUPFAM" id="SSF52440">
    <property type="entry name" value="PreATP-grasp domain"/>
    <property type="match status" value="1"/>
</dbReference>
<evidence type="ECO:0000256" key="2">
    <source>
        <dbReference type="ARBA" id="ARBA00001946"/>
    </source>
</evidence>
<evidence type="ECO:0000256" key="6">
    <source>
        <dbReference type="ARBA" id="ARBA00022490"/>
    </source>
</evidence>
<dbReference type="EMBL" id="CP012542">
    <property type="protein sequence ID" value="QCD45110.1"/>
    <property type="molecule type" value="Genomic_DNA"/>
</dbReference>
<gene>
    <name evidence="16" type="primary">ddlA</name>
    <name evidence="16" type="ORF">CMUC_1346</name>
</gene>
<evidence type="ECO:0000256" key="12">
    <source>
        <dbReference type="ARBA" id="ARBA00023316"/>
    </source>
</evidence>
<evidence type="ECO:0000256" key="1">
    <source>
        <dbReference type="ARBA" id="ARBA00001936"/>
    </source>
</evidence>
<dbReference type="GO" id="GO:0046872">
    <property type="term" value="F:metal ion binding"/>
    <property type="evidence" value="ECO:0007669"/>
    <property type="project" value="InterPro"/>
</dbReference>
<dbReference type="InterPro" id="IPR000291">
    <property type="entry name" value="D-Ala_lig_Van_CS"/>
</dbReference>
<dbReference type="NCBIfam" id="TIGR01205">
    <property type="entry name" value="D_ala_D_alaTIGR"/>
    <property type="match status" value="1"/>
</dbReference>
<dbReference type="Pfam" id="PF01820">
    <property type="entry name" value="Dala_Dala_lig_N"/>
    <property type="match status" value="1"/>
</dbReference>